<dbReference type="KEGG" id="dca:Desca_2589"/>
<evidence type="ECO:0000313" key="2">
    <source>
        <dbReference type="Proteomes" id="UP000009226"/>
    </source>
</evidence>
<evidence type="ECO:0000313" key="1">
    <source>
        <dbReference type="EMBL" id="AEF95411.1"/>
    </source>
</evidence>
<name>F6B5H9_DESCC</name>
<dbReference type="RefSeq" id="WP_013810826.1">
    <property type="nucleotide sequence ID" value="NC_015565.1"/>
</dbReference>
<proteinExistence type="predicted"/>
<dbReference type="eggNOG" id="ENOG50331DU">
    <property type="taxonomic scope" value="Bacteria"/>
</dbReference>
<dbReference type="Proteomes" id="UP000009226">
    <property type="component" value="Chromosome"/>
</dbReference>
<dbReference type="EMBL" id="CP002736">
    <property type="protein sequence ID" value="AEF95411.1"/>
    <property type="molecule type" value="Genomic_DNA"/>
</dbReference>
<accession>F6B5H9</accession>
<protein>
    <submittedName>
        <fullName evidence="1">Uncharacterized protein</fullName>
    </submittedName>
</protein>
<dbReference type="AlphaFoldDB" id="F6B5H9"/>
<keyword evidence="2" id="KW-1185">Reference proteome</keyword>
<reference evidence="1" key="1">
    <citation type="submission" date="2011-05" db="EMBL/GenBank/DDBJ databases">
        <title>Complete sequence of Desulfotomaculum carboxydivorans CO-1-SRB.</title>
        <authorList>
            <consortium name="US DOE Joint Genome Institute"/>
            <person name="Lucas S."/>
            <person name="Han J."/>
            <person name="Lapidus A."/>
            <person name="Cheng J.-F."/>
            <person name="Goodwin L."/>
            <person name="Pitluck S."/>
            <person name="Peters L."/>
            <person name="Mikhailova N."/>
            <person name="Lu M."/>
            <person name="Han C."/>
            <person name="Tapia R."/>
            <person name="Land M."/>
            <person name="Hauser L."/>
            <person name="Kyrpides N."/>
            <person name="Ivanova N."/>
            <person name="Pagani I."/>
            <person name="Stams A."/>
            <person name="Plugge C."/>
            <person name="Muyzer G."/>
            <person name="Kuever J."/>
            <person name="Parshina S."/>
            <person name="Ivanova A."/>
            <person name="Nazina T."/>
            <person name="Woyke T."/>
        </authorList>
    </citation>
    <scope>NUCLEOTIDE SEQUENCE [LARGE SCALE GENOMIC DNA]</scope>
    <source>
        <strain evidence="1">CO-1-SRB</strain>
    </source>
</reference>
<sequence>MKWQEVRKLYPDQYVLIKILESHIENGAEIVDEVAIVRSISDPKEATFELVRSKGDTLVYHTSNEQLSIAIRVGPGFRGVV</sequence>
<gene>
    <name evidence="1" type="ordered locus">Desca_2589</name>
</gene>
<dbReference type="HOGENOM" id="CLU_185024_1_0_9"/>
<organism evidence="1 2">
    <name type="scientific">Desulfotomaculum nigrificans (strain DSM 14880 / VKM B-2319 / CO-1-SRB)</name>
    <name type="common">Desulfotomaculum carboxydivorans</name>
    <dbReference type="NCBI Taxonomy" id="868595"/>
    <lineage>
        <taxon>Bacteria</taxon>
        <taxon>Bacillati</taxon>
        <taxon>Bacillota</taxon>
        <taxon>Clostridia</taxon>
        <taxon>Eubacteriales</taxon>
        <taxon>Desulfotomaculaceae</taxon>
        <taxon>Desulfotomaculum</taxon>
    </lineage>
</organism>
<dbReference type="STRING" id="868595.Desca_2589"/>